<evidence type="ECO:0000313" key="2">
    <source>
        <dbReference type="EMBL" id="KAK2104141.1"/>
    </source>
</evidence>
<evidence type="ECO:0000256" key="1">
    <source>
        <dbReference type="SAM" id="MobiDB-lite"/>
    </source>
</evidence>
<name>A0ABQ9V447_SAGOE</name>
<accession>A0ABQ9V447</accession>
<sequence length="191" mass="21300">MERLESGTILKKKESPPRPKVLGSARWDLLVLQAGATPSPSSEVPEAIKFKVKGGWKHIFSLCLRSLWLQFAANSLRGLLRNLNFPLRGTENYKENADGFSGDFPGSQWCPLVYLPMVSLWFISLDLLRSSQAARSLALQLADSDPELPKLPQRPWSPGSGRRSATWRGAVRLEVESREPRFSGTKQPDVA</sequence>
<protein>
    <submittedName>
        <fullName evidence="2">Uncharacterized protein</fullName>
    </submittedName>
</protein>
<feature type="region of interest" description="Disordered" evidence="1">
    <location>
        <begin position="147"/>
        <end position="168"/>
    </location>
</feature>
<comment type="caution">
    <text evidence="2">The sequence shown here is derived from an EMBL/GenBank/DDBJ whole genome shotgun (WGS) entry which is preliminary data.</text>
</comment>
<organism evidence="2 3">
    <name type="scientific">Saguinus oedipus</name>
    <name type="common">Cotton-top tamarin</name>
    <name type="synonym">Oedipomidas oedipus</name>
    <dbReference type="NCBI Taxonomy" id="9490"/>
    <lineage>
        <taxon>Eukaryota</taxon>
        <taxon>Metazoa</taxon>
        <taxon>Chordata</taxon>
        <taxon>Craniata</taxon>
        <taxon>Vertebrata</taxon>
        <taxon>Euteleostomi</taxon>
        <taxon>Mammalia</taxon>
        <taxon>Eutheria</taxon>
        <taxon>Euarchontoglires</taxon>
        <taxon>Primates</taxon>
        <taxon>Haplorrhini</taxon>
        <taxon>Platyrrhini</taxon>
        <taxon>Cebidae</taxon>
        <taxon>Callitrichinae</taxon>
        <taxon>Saguinus</taxon>
    </lineage>
</organism>
<evidence type="ECO:0000313" key="3">
    <source>
        <dbReference type="Proteomes" id="UP001266305"/>
    </source>
</evidence>
<dbReference type="Proteomes" id="UP001266305">
    <property type="component" value="Unassembled WGS sequence"/>
</dbReference>
<feature type="region of interest" description="Disordered" evidence="1">
    <location>
        <begin position="1"/>
        <end position="21"/>
    </location>
</feature>
<proteinExistence type="predicted"/>
<gene>
    <name evidence="2" type="ORF">P7K49_017997</name>
</gene>
<feature type="compositionally biased region" description="Basic and acidic residues" evidence="1">
    <location>
        <begin position="1"/>
        <end position="17"/>
    </location>
</feature>
<dbReference type="EMBL" id="JASSZA010000008">
    <property type="protein sequence ID" value="KAK2104141.1"/>
    <property type="molecule type" value="Genomic_DNA"/>
</dbReference>
<reference evidence="2 3" key="1">
    <citation type="submission" date="2023-05" db="EMBL/GenBank/DDBJ databases">
        <title>B98-5 Cell Line De Novo Hybrid Assembly: An Optical Mapping Approach.</title>
        <authorList>
            <person name="Kananen K."/>
            <person name="Auerbach J.A."/>
            <person name="Kautto E."/>
            <person name="Blachly J.S."/>
        </authorList>
    </citation>
    <scope>NUCLEOTIDE SEQUENCE [LARGE SCALE GENOMIC DNA]</scope>
    <source>
        <strain evidence="2">B95-8</strain>
        <tissue evidence="2">Cell line</tissue>
    </source>
</reference>
<keyword evidence="3" id="KW-1185">Reference proteome</keyword>